<dbReference type="GO" id="GO:0046033">
    <property type="term" value="P:AMP metabolic process"/>
    <property type="evidence" value="ECO:0007669"/>
    <property type="project" value="TreeGrafter"/>
</dbReference>
<dbReference type="GO" id="GO:0032264">
    <property type="term" value="P:IMP salvage"/>
    <property type="evidence" value="ECO:0007669"/>
    <property type="project" value="InterPro"/>
</dbReference>
<keyword evidence="5" id="KW-0479">Metal-binding</keyword>
<dbReference type="SUPFAM" id="SSF50199">
    <property type="entry name" value="Staphylococcal nuclease"/>
    <property type="match status" value="3"/>
</dbReference>
<dbReference type="Gene3D" id="3.20.20.140">
    <property type="entry name" value="Metal-dependent hydrolases"/>
    <property type="match status" value="1"/>
</dbReference>
<dbReference type="PANTHER" id="PTHR11359">
    <property type="entry name" value="AMP DEAMINASE"/>
    <property type="match status" value="1"/>
</dbReference>
<dbReference type="SMART" id="SM00333">
    <property type="entry name" value="TUDOR"/>
    <property type="match status" value="1"/>
</dbReference>
<evidence type="ECO:0000256" key="6">
    <source>
        <dbReference type="ARBA" id="ARBA00022801"/>
    </source>
</evidence>
<dbReference type="EC" id="3.5.4.6" evidence="4"/>
<feature type="region of interest" description="Disordered" evidence="9">
    <location>
        <begin position="294"/>
        <end position="313"/>
    </location>
</feature>
<dbReference type="WBParaSite" id="maker-uti_cns_0048396-snap-gene-0.2-mRNA-1">
    <property type="protein sequence ID" value="maker-uti_cns_0048396-snap-gene-0.2-mRNA-1"/>
    <property type="gene ID" value="maker-uti_cns_0048396-snap-gene-0.2"/>
</dbReference>
<dbReference type="Pfam" id="PF19326">
    <property type="entry name" value="AMP_deaminase"/>
    <property type="match status" value="1"/>
</dbReference>
<evidence type="ECO:0000256" key="1">
    <source>
        <dbReference type="ARBA" id="ARBA00001947"/>
    </source>
</evidence>
<dbReference type="FunFam" id="4.10.800.20:FF:000001">
    <property type="entry name" value="AMP deaminase"/>
    <property type="match status" value="1"/>
</dbReference>
<reference evidence="13" key="1">
    <citation type="submission" date="2016-11" db="UniProtKB">
        <authorList>
            <consortium name="WormBaseParasite"/>
        </authorList>
    </citation>
    <scope>IDENTIFICATION</scope>
</reference>
<dbReference type="GO" id="GO:0005829">
    <property type="term" value="C:cytosol"/>
    <property type="evidence" value="ECO:0007669"/>
    <property type="project" value="TreeGrafter"/>
</dbReference>
<protein>
    <recommendedName>
        <fullName evidence="4">AMP deaminase</fullName>
        <ecNumber evidence="4">3.5.4.6</ecNumber>
    </recommendedName>
</protein>
<evidence type="ECO:0000256" key="5">
    <source>
        <dbReference type="ARBA" id="ARBA00022723"/>
    </source>
</evidence>
<feature type="region of interest" description="Disordered" evidence="9">
    <location>
        <begin position="3027"/>
        <end position="3046"/>
    </location>
</feature>
<keyword evidence="7" id="KW-0862">Zinc</keyword>
<dbReference type="InterPro" id="IPR019734">
    <property type="entry name" value="TPR_rpt"/>
</dbReference>
<evidence type="ECO:0000313" key="13">
    <source>
        <dbReference type="WBParaSite" id="maker-uti_cns_0048396-snap-gene-0.2-mRNA-1"/>
    </source>
</evidence>
<feature type="region of interest" description="Disordered" evidence="9">
    <location>
        <begin position="1912"/>
        <end position="1975"/>
    </location>
</feature>
<dbReference type="GO" id="GO:0046872">
    <property type="term" value="F:metal ion binding"/>
    <property type="evidence" value="ECO:0007669"/>
    <property type="project" value="UniProtKB-KW"/>
</dbReference>
<dbReference type="GO" id="GO:0003876">
    <property type="term" value="F:AMP deaminase activity"/>
    <property type="evidence" value="ECO:0007669"/>
    <property type="project" value="UniProtKB-EC"/>
</dbReference>
<evidence type="ECO:0000256" key="8">
    <source>
        <dbReference type="ARBA" id="ARBA00023080"/>
    </source>
</evidence>
<dbReference type="PROSITE" id="PS50830">
    <property type="entry name" value="TNASE_3"/>
    <property type="match status" value="1"/>
</dbReference>
<keyword evidence="6" id="KW-0378">Hydrolase</keyword>
<dbReference type="FunFam" id="2.30.30.140:FF:000018">
    <property type="entry name" value="Serine/threonine-protein kinase 31"/>
    <property type="match status" value="1"/>
</dbReference>
<dbReference type="SMART" id="SM00028">
    <property type="entry name" value="TPR"/>
    <property type="match status" value="2"/>
</dbReference>
<dbReference type="SUPFAM" id="SSF51556">
    <property type="entry name" value="Metallo-dependent hydrolases"/>
    <property type="match status" value="1"/>
</dbReference>
<evidence type="ECO:0000313" key="12">
    <source>
        <dbReference type="Proteomes" id="UP000095280"/>
    </source>
</evidence>
<comment type="similarity">
    <text evidence="3">Belongs to the metallo-dependent hydrolases superfamily. Adenosine and AMP deaminases family.</text>
</comment>
<evidence type="ECO:0000256" key="4">
    <source>
        <dbReference type="ARBA" id="ARBA00012775"/>
    </source>
</evidence>
<keyword evidence="8" id="KW-0546">Nucleotide metabolism</keyword>
<dbReference type="InterPro" id="IPR006329">
    <property type="entry name" value="AMPD"/>
</dbReference>
<dbReference type="PANTHER" id="PTHR11359:SF0">
    <property type="entry name" value="AMP DEAMINASE"/>
    <property type="match status" value="1"/>
</dbReference>
<dbReference type="Pfam" id="PF00567">
    <property type="entry name" value="TUDOR"/>
    <property type="match status" value="1"/>
</dbReference>
<accession>A0A1I8JIK7</accession>
<feature type="compositionally biased region" description="Basic and acidic residues" evidence="9">
    <location>
        <begin position="1937"/>
        <end position="1975"/>
    </location>
</feature>
<evidence type="ECO:0000256" key="3">
    <source>
        <dbReference type="ARBA" id="ARBA00006676"/>
    </source>
</evidence>
<dbReference type="Proteomes" id="UP000095280">
    <property type="component" value="Unplaced"/>
</dbReference>
<evidence type="ECO:0000259" key="10">
    <source>
        <dbReference type="PROSITE" id="PS50304"/>
    </source>
</evidence>
<dbReference type="SUPFAM" id="SSF63748">
    <property type="entry name" value="Tudor/PWWP/MBT"/>
    <property type="match status" value="1"/>
</dbReference>
<dbReference type="InterPro" id="IPR002999">
    <property type="entry name" value="Tudor"/>
</dbReference>
<dbReference type="InterPro" id="IPR016071">
    <property type="entry name" value="Staphylococal_nuclease_OB-fold"/>
</dbReference>
<feature type="domain" description="Tudor" evidence="10">
    <location>
        <begin position="3184"/>
        <end position="3245"/>
    </location>
</feature>
<evidence type="ECO:0000256" key="7">
    <source>
        <dbReference type="ARBA" id="ARBA00022833"/>
    </source>
</evidence>
<dbReference type="InterPro" id="IPR032466">
    <property type="entry name" value="Metal_Hydrolase"/>
</dbReference>
<feature type="compositionally biased region" description="Pro residues" evidence="9">
    <location>
        <begin position="3443"/>
        <end position="3455"/>
    </location>
</feature>
<dbReference type="InterPro" id="IPR011990">
    <property type="entry name" value="TPR-like_helical_dom_sf"/>
</dbReference>
<evidence type="ECO:0000256" key="2">
    <source>
        <dbReference type="ARBA" id="ARBA00004955"/>
    </source>
</evidence>
<evidence type="ECO:0000259" key="11">
    <source>
        <dbReference type="PROSITE" id="PS50830"/>
    </source>
</evidence>
<name>A0A1I8JIK7_9PLAT</name>
<keyword evidence="12" id="KW-1185">Reference proteome</keyword>
<dbReference type="Gene3D" id="2.30.30.140">
    <property type="match status" value="1"/>
</dbReference>
<feature type="region of interest" description="Disordered" evidence="9">
    <location>
        <begin position="2179"/>
        <end position="2198"/>
    </location>
</feature>
<dbReference type="Gene3D" id="1.25.40.10">
    <property type="entry name" value="Tetratricopeptide repeat domain"/>
    <property type="match status" value="1"/>
</dbReference>
<proteinExistence type="inferred from homology"/>
<dbReference type="Gene3D" id="4.10.800.20">
    <property type="match status" value="1"/>
</dbReference>
<comment type="pathway">
    <text evidence="2">Purine metabolism; IMP biosynthesis via salvage pathway; IMP from AMP: step 1/1.</text>
</comment>
<feature type="region of interest" description="Disordered" evidence="9">
    <location>
        <begin position="3434"/>
        <end position="3457"/>
    </location>
</feature>
<evidence type="ECO:0000256" key="9">
    <source>
        <dbReference type="SAM" id="MobiDB-lite"/>
    </source>
</evidence>
<dbReference type="Gene3D" id="2.40.50.90">
    <property type="match status" value="4"/>
</dbReference>
<organism evidence="12 13">
    <name type="scientific">Macrostomum lignano</name>
    <dbReference type="NCBI Taxonomy" id="282301"/>
    <lineage>
        <taxon>Eukaryota</taxon>
        <taxon>Metazoa</taxon>
        <taxon>Spiralia</taxon>
        <taxon>Lophotrochozoa</taxon>
        <taxon>Platyhelminthes</taxon>
        <taxon>Rhabditophora</taxon>
        <taxon>Macrostomorpha</taxon>
        <taxon>Macrostomida</taxon>
        <taxon>Macrostomidae</taxon>
        <taxon>Macrostomum</taxon>
    </lineage>
</organism>
<sequence length="4203" mass="459688">MLPLTRFVVTRTSTGPLSLNSTEVAFVIDLCSETKASLSSLGNELDQHRTNDMSCFVITCHGKPFLRILSIFKKLSLLIETNFIDSRFNVIRVNLHLEQAQIADPPGPLPTRDSSVLNRISTGPINLYVADVAFACVNFAASLIVELEAGSSNLRVRSEPDEHWSDQRNIRRFCSLLSHIELPSPPIWLSTLIDLLIELDGVLNVNKVEPNDDDAFSINCPSIVHELLIVHQCGLGAENIAGVIIEYSVYCKQFRLEPDPEKVDCLLTDAGALDTAGGGKMQRHSALARTKAALPGRQRRPAGSRRNAEFGPGRTDRHLLHRLRAVGLGADDVACQLESPKSQQFTWTGQAARRRISTSFRRDFYRRAVQQCRVSDLLVVDLKGGAQQASVRRVDLLFERIRQRPGLGVIQQDGLDHRLEQGRPLASERQPKRARGDAADLRGRQVPDRRGIRTADSAEAPLPARQRLGRNCGLDVARPTEHNGLLRVDHQADARCSANQLVQLALGALYGGERQGEVIGVAKHAEPFLQLTTPEDVSKESDKPSDVITAALVAQYNAIMAEIRCFGTWYARSTCGSAALATESNAFMKSMKTTIRSNWRERASSMIRRRARICVTVPRWGRNPFCSGRRQMPRCSSSRIVPGFFGMAMMCAMIHSMRSASMGTSSGPSALRPGVFWASVTTSAMVTGATLKLSSDGNGVSGGSVRMLGSGGGGALTMAAKNSRSSFLRSSAVSPARFSWMHRFRRQSVNGGPGHAPSGVGPSGRDGLDNFINCGLLPLQIDSRQSLLRLASRSPAQTELLQIFPRLLNHRVVLPDRLPTLGRSHQRDRLFRGAHIRVLGIPTLAAERSDEVASKVAVRSGVFESAVVAPRWPLWRTSQRRDGAAVDSAAALRDRRSTWSICASLHVANRPRAFCHLRLQPTKVASLLGGLRKRVLADTISCLSRKSSSAWLLPFSRGVTNSDRSDLRGTAFRSPKDGSTNTSIDEVIKKTERKIDRQPHKKSAHLTTLAYLYTRKRGKNFGLAHKCLEEALAIDEQIRRDKQEDVQVSSEFVIRANMLHLEQLRKGQNRTLKPAEIEPKMQRLNSLWSDSNSQARVYGVKGVTFDCFGPMKYPVGVVAFAEASRLQANNFNWLYGEAFLRARCDRQVVKKHADKAQLQLWSRAREIGERTGQTTNNATFYSNYAEAILYNRRLTELCCELTDRAVDILRRMSEEEKENSHVDMKICLKTYRHIKKISNLDCESRRKTLLEEAGKVAMMLKDPDFFLTIANEAEEAGDRDKAIELLERGKQLAGEPGHIWLNLRLLELQMQTLNKQQVIDEFVSMRESFGVYLKNVSAIEFHKALYLIKQGDTKEALESCVAALEADPKVDQVWFSKKKEFFLCLTQKTAGFEEYVAWFAANVGDFKEPVNIEPLFLQALNKDASNEFALEHLGRFYIKKGRLDNASGCFRKLPDHIECKYKLLAQSLLEDPNASFQKLQECLQCGCRDAVPKLLEFLEQRKASQNTAEIVINDVVSRSARDSLFFSTQLYELCAEMEATLQDPNRFWLREDNTESTNDPVELAKRRIAKFLELDQLMSTVASSRSCDGSGDRGNLMRSSRLRLTKQRLERGGKTQQQTQELNNLIVSVVKESKEVLDRSLVVLLSRCKKEAKDAKKLALSRKEKEKRSINIDHYYPHAFNKIKKQLGSDFQEKLNKLALDGKDTKAFERESLITYLKEGKKIQTQPGATATTNNSVSPENVRKCLSEAVAEIDPNFHQQKSTKDMFEFMARREHRILSQEDCWIVHWIYLVNSEKHSAEILVAELNEQLRSDWSGGGECNRTAYDVAHLAAEFAEETWAVFSCESRSVVPTGAHSTQVVACVGDSKNAEDVASNVTVTGGNVTGAGDATGLEDVTCAGVAASSVDHVSLYTSASNNPDERDNSRSYFGRGGIARGGSEHFRGRGGSEHFRGRGGSEHFRGRGGSEHFRGRGGSEHFEAEAEAEAAVSTSEAEAAVSTSEAEAAVSTSEAEAAVSTSEAEAAEFPVAALPEATRAADSRAGAVLGLQQLLGDGGTPDSEDRFLAPSTPLWHRFGAGLVAGATDEALYSFSSFLSGSSESSTVGIIREFFSRDHQRVPQSGSSESSTVGIIREFHSRDHQRVHSRIIREFYSRDHQRVPTVGIIREFHSRIIREFHSGSSLSSTVGNRRAPQSGSSPSSTVGIIAELYSRDHRRALQSGSSPSSTVGIIAELYSRDHRCVPQSENKEISRVGSIPLLTDSSSILHHSLLLLLLLLLQLPLASLLQPNAAGRSPRRDDVLWERDQRLALTADQLAASAPWRQPLAEAGLLLCHVAAEGEAVAAAAGEQGPTSSWHLLVGRGAVAVSLVDVLGKDEVFEFAASLLNLPSMPPLVQLLGRVQVCHGRAGVPLGGSRQNRHPWSALVQDLHPAELLSTETICSVCTLPSWSTSSISLLHPKQQASRIWPLDSPSFIFIIMRMVNSEKSSSPFPSTSTCSMSRLISSSDGFWPSERMTSPSSLAEMVPPPSLSNSRKASCSSAISSSDRSICCWCSDMLPADLQATGFGALFGLAFPFGFFLRVWPQAATAQVLSANSLIIRARLDRESCCLPPEWRCHLTGLRSPDSDWACAAAREYLRRRLVSRDAVLSLDNDEGPGAAAAAGTLYLSDADGCRMSINTELVLAGLALATCHRLAGPESEARRAKRGVWGGGGSGRSPSACFAATPGIGQRLRLVVCEASFDCGAGCVWIADCVGLARHREERPPSCSEAGRDLVTAAASVIDSLCRAEASARADGRWLWSRQPNSGLSSADSLQHLAPGKQIDGTVVEVGNGDSLVIRPDPPLHAELFVRLRLAHLRPPAPPAGSPTPHRPLFEVPHLLEARELLRRRLLGRRIAARIKAAGQSAGLAASVRIVGEPARSADPAEALLRAGLAYLAPGAGEAPAALRAAEADARQRRAGVHAAGAHQPPRVQDLAGRGGQLAARRLPELVSAGPGLAAIVEFVASASRLRVYLPDRSLLAGFRLDGVACPQPPPASSKQKSGFSGGSGDPGWQAAARFVKELCLQRDVRVSVTGSDSGGNLIGQLELPDGRSLADVLVERRFAQRLPALPSNVANVGANLVASPPAGATATAAASDQPPQSEICGISEVKPDGLFFIQVTRHGEQFEQMSASLQAAMQSVPAGGFDPPASGGLFAARFSQDGQWYRARLLHRHPAGSRSLTVRFVDFGNDEATATSELAPLPAELQSPPLAPFAHACRLALVRTADAFAASHSQTLCAALGANDGREWTVRLMTVETGRSAADEAEVWRVALCDAAGVDLAESLIEQGCLVVDESESAAAAACTWWSELLARYIAKQQQQQQRSQTLLSPMAVDGWQFSGWQFSRLAIVGWQFSAGNCRLAVLGWQLSAGSFPAGSCRLAVFRLAVGSDLHKMEHFQHQHQHQLAVPPPPPPPPPPAPQLVLDDGHTRSIQFKRIHVTEDEQQLGFSVSVASDESAAEACGHLTWALRARRGYMATAGQPFCQTAARYLARRGSSDGSAGEASAAAAATPGPASVSATLQAPAADGEEAPVFSRSESAEAAVAIEMRGGVFHLLAADGNALRLPGLRYADRDAFLSDHKILIALTSDGPLKSYCFRRLSFLLAKHQLHSLLNEFAESAEQKLVPHRDFYNIRKVDNHIHGASAMNQKHLLRFIKRCLKACPGEKVYVDKSGQLLSLKEIFEAMKITAYDLNIDMLDVHADKHTFQRFDKFNSKYNPLGRNHLREVFLKSDNYIGGRFLCPDLRNSTYQNAELRLSIYGRSSKTSGTRLASWAHEHRLLDFGTRLFDVYRRHGQLDNFPDLLGQFLFRPLFDATMDPEGHPQLASFLQSVVLSIRLTTSPSPSRSCSIATRRSPPTGRTLTGTPPYAYYLYYMYANLVPLNALRKARGIQPITLRPHCGEAGPVHHLATAFLLADNINHGLPAEKVPVLPGPGAMAMSPLSNNSLFLPYSRSPLPDFLARGLCVTLSTDDPLMFHFTKEPLMEEYSIAAQVWKLSNTDMCELARNSVLMSGFPHDVKQRWLGSGYQLEGVPGNDIRHTNLPSIRVAFRYETLLHELDLVTRAALSSRRRLRVLVEPSAAAAALQRRRRRLPQSVPVAHSLHGECLVPRLCQAQPCSCRDISTSLCPADCCRRGESSLCYSALFDSPLIVVAAGPPIREAAAATPEEL</sequence>
<dbReference type="PROSITE" id="PS50304">
    <property type="entry name" value="TUDOR"/>
    <property type="match status" value="1"/>
</dbReference>
<feature type="region of interest" description="Disordered" evidence="9">
    <location>
        <begin position="421"/>
        <end position="458"/>
    </location>
</feature>
<dbReference type="SUPFAM" id="SSF48452">
    <property type="entry name" value="TPR-like"/>
    <property type="match status" value="1"/>
</dbReference>
<dbReference type="SMART" id="SM00318">
    <property type="entry name" value="SNc"/>
    <property type="match status" value="1"/>
</dbReference>
<feature type="compositionally biased region" description="Basic and acidic residues" evidence="9">
    <location>
        <begin position="429"/>
        <end position="453"/>
    </location>
</feature>
<feature type="domain" description="TNase-like" evidence="11">
    <location>
        <begin position="2817"/>
        <end position="2960"/>
    </location>
</feature>
<dbReference type="InterPro" id="IPR035437">
    <property type="entry name" value="SNase_OB-fold_sf"/>
</dbReference>
<comment type="cofactor">
    <cofactor evidence="1">
        <name>Zn(2+)</name>
        <dbReference type="ChEBI" id="CHEBI:29105"/>
    </cofactor>
</comment>